<evidence type="ECO:0000313" key="2">
    <source>
        <dbReference type="EMBL" id="PRQ17747.1"/>
    </source>
</evidence>
<name>A0A2P6P745_ROSCH</name>
<comment type="caution">
    <text evidence="2">The sequence shown here is derived from an EMBL/GenBank/DDBJ whole genome shotgun (WGS) entry which is preliminary data.</text>
</comment>
<dbReference type="PANTHER" id="PTHR47723:SF24">
    <property type="entry name" value="RNASE H TYPE-1 DOMAIN-CONTAINING PROTEIN"/>
    <property type="match status" value="1"/>
</dbReference>
<protein>
    <submittedName>
        <fullName evidence="2">Putative ribonuclease H-like domain-containing protein</fullName>
    </submittedName>
</protein>
<evidence type="ECO:0000259" key="1">
    <source>
        <dbReference type="Pfam" id="PF13456"/>
    </source>
</evidence>
<dbReference type="InterPro" id="IPR044730">
    <property type="entry name" value="RNase_H-like_dom_plant"/>
</dbReference>
<dbReference type="AlphaFoldDB" id="A0A2P6P745"/>
<dbReference type="Gene3D" id="3.30.420.10">
    <property type="entry name" value="Ribonuclease H-like superfamily/Ribonuclease H"/>
    <property type="match status" value="1"/>
</dbReference>
<proteinExistence type="predicted"/>
<dbReference type="InterPro" id="IPR053151">
    <property type="entry name" value="RNase_H-like"/>
</dbReference>
<evidence type="ECO:0000313" key="3">
    <source>
        <dbReference type="Proteomes" id="UP000238479"/>
    </source>
</evidence>
<feature type="domain" description="RNase H type-1" evidence="1">
    <location>
        <begin position="16"/>
        <end position="137"/>
    </location>
</feature>
<dbReference type="OMA" id="IASMAHY"/>
<dbReference type="InterPro" id="IPR036397">
    <property type="entry name" value="RNaseH_sf"/>
</dbReference>
<accession>A0A2P6P745</accession>
<dbReference type="SUPFAM" id="SSF53098">
    <property type="entry name" value="Ribonuclease H-like"/>
    <property type="match status" value="1"/>
</dbReference>
<sequence length="146" mass="16073">MATPPPTPPIGRLKINVDGSFRSESADGGIGVVVRNEFGTCIASMAHYFPHVLSTTHMEAEAFRAGILLAIREGWDAFDLESDCSLVVSVLQQNMEDRSDIGCILDDCKSYLTSFHSFQIRHVFRKANGVAHHLAHLASLNYLDNI</sequence>
<dbReference type="Gramene" id="PRQ17747">
    <property type="protein sequence ID" value="PRQ17747"/>
    <property type="gene ID" value="RchiOBHm_Chr7g0198361"/>
</dbReference>
<gene>
    <name evidence="2" type="ORF">RchiOBHm_Chr7g0198361</name>
</gene>
<organism evidence="2 3">
    <name type="scientific">Rosa chinensis</name>
    <name type="common">China rose</name>
    <dbReference type="NCBI Taxonomy" id="74649"/>
    <lineage>
        <taxon>Eukaryota</taxon>
        <taxon>Viridiplantae</taxon>
        <taxon>Streptophyta</taxon>
        <taxon>Embryophyta</taxon>
        <taxon>Tracheophyta</taxon>
        <taxon>Spermatophyta</taxon>
        <taxon>Magnoliopsida</taxon>
        <taxon>eudicotyledons</taxon>
        <taxon>Gunneridae</taxon>
        <taxon>Pentapetalae</taxon>
        <taxon>rosids</taxon>
        <taxon>fabids</taxon>
        <taxon>Rosales</taxon>
        <taxon>Rosaceae</taxon>
        <taxon>Rosoideae</taxon>
        <taxon>Rosoideae incertae sedis</taxon>
        <taxon>Rosa</taxon>
    </lineage>
</organism>
<dbReference type="CDD" id="cd06222">
    <property type="entry name" value="RNase_H_like"/>
    <property type="match status" value="1"/>
</dbReference>
<keyword evidence="3" id="KW-1185">Reference proteome</keyword>
<dbReference type="PANTHER" id="PTHR47723">
    <property type="entry name" value="OS05G0353850 PROTEIN"/>
    <property type="match status" value="1"/>
</dbReference>
<dbReference type="Pfam" id="PF13456">
    <property type="entry name" value="RVT_3"/>
    <property type="match status" value="1"/>
</dbReference>
<dbReference type="STRING" id="74649.A0A2P6P745"/>
<dbReference type="Proteomes" id="UP000238479">
    <property type="component" value="Chromosome 7"/>
</dbReference>
<dbReference type="GO" id="GO:0004523">
    <property type="term" value="F:RNA-DNA hybrid ribonuclease activity"/>
    <property type="evidence" value="ECO:0007669"/>
    <property type="project" value="InterPro"/>
</dbReference>
<dbReference type="InterPro" id="IPR002156">
    <property type="entry name" value="RNaseH_domain"/>
</dbReference>
<dbReference type="EMBL" id="PDCK01000045">
    <property type="protein sequence ID" value="PRQ17747.1"/>
    <property type="molecule type" value="Genomic_DNA"/>
</dbReference>
<dbReference type="InterPro" id="IPR012337">
    <property type="entry name" value="RNaseH-like_sf"/>
</dbReference>
<dbReference type="GO" id="GO:0003676">
    <property type="term" value="F:nucleic acid binding"/>
    <property type="evidence" value="ECO:0007669"/>
    <property type="project" value="InterPro"/>
</dbReference>
<reference evidence="2 3" key="1">
    <citation type="journal article" date="2018" name="Nat. Genet.">
        <title>The Rosa genome provides new insights in the design of modern roses.</title>
        <authorList>
            <person name="Bendahmane M."/>
        </authorList>
    </citation>
    <scope>NUCLEOTIDE SEQUENCE [LARGE SCALE GENOMIC DNA]</scope>
    <source>
        <strain evidence="3">cv. Old Blush</strain>
    </source>
</reference>